<feature type="transmembrane region" description="Helical" evidence="7">
    <location>
        <begin position="206"/>
        <end position="228"/>
    </location>
</feature>
<protein>
    <submittedName>
        <fullName evidence="9">MFS general substrate transporter</fullName>
    </submittedName>
</protein>
<comment type="subcellular location">
    <subcellularLocation>
        <location evidence="1">Membrane</location>
        <topology evidence="1">Multi-pass membrane protein</topology>
    </subcellularLocation>
</comment>
<feature type="transmembrane region" description="Helical" evidence="7">
    <location>
        <begin position="138"/>
        <end position="161"/>
    </location>
</feature>
<feature type="transmembrane region" description="Helical" evidence="7">
    <location>
        <begin position="432"/>
        <end position="454"/>
    </location>
</feature>
<dbReference type="OrthoDB" id="2962993at2759"/>
<dbReference type="InterPro" id="IPR011701">
    <property type="entry name" value="MFS"/>
</dbReference>
<name>A0A165F874_9BASI</name>
<keyword evidence="2" id="KW-0813">Transport</keyword>
<feature type="transmembrane region" description="Helical" evidence="7">
    <location>
        <begin position="399"/>
        <end position="420"/>
    </location>
</feature>
<evidence type="ECO:0000256" key="1">
    <source>
        <dbReference type="ARBA" id="ARBA00004141"/>
    </source>
</evidence>
<dbReference type="Gene3D" id="1.20.1250.20">
    <property type="entry name" value="MFS general substrate transporter like domains"/>
    <property type="match status" value="2"/>
</dbReference>
<dbReference type="Proteomes" id="UP000076842">
    <property type="component" value="Unassembled WGS sequence"/>
</dbReference>
<dbReference type="PANTHER" id="PTHR43791:SF22">
    <property type="entry name" value="TRANSPORTER, PUTATIVE (AFU_ORTHOLOGUE AFUA_6G11320)-RELATED"/>
    <property type="match status" value="1"/>
</dbReference>
<dbReference type="Pfam" id="PF07690">
    <property type="entry name" value="MFS_1"/>
    <property type="match status" value="1"/>
</dbReference>
<dbReference type="InterPro" id="IPR020846">
    <property type="entry name" value="MFS_dom"/>
</dbReference>
<evidence type="ECO:0000256" key="4">
    <source>
        <dbReference type="ARBA" id="ARBA00022989"/>
    </source>
</evidence>
<feature type="transmembrane region" description="Helical" evidence="7">
    <location>
        <begin position="173"/>
        <end position="194"/>
    </location>
</feature>
<evidence type="ECO:0000313" key="10">
    <source>
        <dbReference type="Proteomes" id="UP000076842"/>
    </source>
</evidence>
<evidence type="ECO:0000256" key="3">
    <source>
        <dbReference type="ARBA" id="ARBA00022692"/>
    </source>
</evidence>
<dbReference type="InParanoid" id="A0A165F874"/>
<feature type="transmembrane region" description="Helical" evidence="7">
    <location>
        <begin position="88"/>
        <end position="106"/>
    </location>
</feature>
<dbReference type="FunFam" id="1.20.1250.20:FF:000034">
    <property type="entry name" value="MFS general substrate transporter"/>
    <property type="match status" value="1"/>
</dbReference>
<evidence type="ECO:0000256" key="7">
    <source>
        <dbReference type="SAM" id="Phobius"/>
    </source>
</evidence>
<dbReference type="SUPFAM" id="SSF103473">
    <property type="entry name" value="MFS general substrate transporter"/>
    <property type="match status" value="1"/>
</dbReference>
<accession>A0A165F874</accession>
<dbReference type="EMBL" id="KV423979">
    <property type="protein sequence ID" value="KZT56372.1"/>
    <property type="molecule type" value="Genomic_DNA"/>
</dbReference>
<evidence type="ECO:0000256" key="6">
    <source>
        <dbReference type="SAM" id="MobiDB-lite"/>
    </source>
</evidence>
<dbReference type="GO" id="GO:0022857">
    <property type="term" value="F:transmembrane transporter activity"/>
    <property type="evidence" value="ECO:0007669"/>
    <property type="project" value="InterPro"/>
</dbReference>
<feature type="transmembrane region" description="Helical" evidence="7">
    <location>
        <begin position="341"/>
        <end position="361"/>
    </location>
</feature>
<feature type="region of interest" description="Disordered" evidence="6">
    <location>
        <begin position="1"/>
        <end position="20"/>
    </location>
</feature>
<feature type="domain" description="Major facilitator superfamily (MFS) profile" evidence="8">
    <location>
        <begin position="47"/>
        <end position="459"/>
    </location>
</feature>
<dbReference type="GO" id="GO:0016020">
    <property type="term" value="C:membrane"/>
    <property type="evidence" value="ECO:0007669"/>
    <property type="project" value="UniProtKB-SubCell"/>
</dbReference>
<dbReference type="AlphaFoldDB" id="A0A165F874"/>
<dbReference type="PROSITE" id="PS50850">
    <property type="entry name" value="MFS"/>
    <property type="match status" value="1"/>
</dbReference>
<feature type="transmembrane region" description="Helical" evidence="7">
    <location>
        <begin position="316"/>
        <end position="334"/>
    </location>
</feature>
<feature type="transmembrane region" description="Helical" evidence="7">
    <location>
        <begin position="113"/>
        <end position="132"/>
    </location>
</feature>
<sequence>MAASVPEAPSHEASLKESPATVDAAPVEALGELVDEAKLIRKIDLNLLPVLTVLYLLSFLDRSNIGNAKLDGLTTDLNVPGANYNTSLAIYFVGYVLFEIPCNMILKRFNPRVWLPTLTLLWGITSVAQGLVSDQTGLFAVRFFLGMTEAGLFPGSIFLFSMYYPRRVRHYRVAIFFGGAAVAGAFGGALAYAIGLMDGVGGRRGWSWIFILEGCLTVVVSLAAYFLVPTWPRSATFLTEPERAYLLRRLSNDSDAADVEPFNWDGVRQALGDHAVWGYALLFHGFAFVLYSISLFMPTIIAELGFASWQAQLMTVPPYALAAASIWLACYASYKASIRAPFIIGAAGVSFIGYILLISTSTAGPQYLGVHLSTAGVYTGNALLLSWPAENVSSQTKRAVAVALQISIGDLGAIVGVLVYRPDLAANLYRTPHIVAMAYLVFGSLVAGWLWFWLDKENKRREVVLSDRSEKGVEKEDGADDVDARRKLGDRDLRWKYQL</sequence>
<feature type="transmembrane region" description="Helical" evidence="7">
    <location>
        <begin position="276"/>
        <end position="296"/>
    </location>
</feature>
<dbReference type="STRING" id="1353952.A0A165F874"/>
<gene>
    <name evidence="9" type="ORF">CALCODRAFT_497549</name>
</gene>
<dbReference type="InterPro" id="IPR036259">
    <property type="entry name" value="MFS_trans_sf"/>
</dbReference>
<evidence type="ECO:0000259" key="8">
    <source>
        <dbReference type="PROSITE" id="PS50850"/>
    </source>
</evidence>
<reference evidence="9 10" key="1">
    <citation type="journal article" date="2016" name="Mol. Biol. Evol.">
        <title>Comparative Genomics of Early-Diverging Mushroom-Forming Fungi Provides Insights into the Origins of Lignocellulose Decay Capabilities.</title>
        <authorList>
            <person name="Nagy L.G."/>
            <person name="Riley R."/>
            <person name="Tritt A."/>
            <person name="Adam C."/>
            <person name="Daum C."/>
            <person name="Floudas D."/>
            <person name="Sun H."/>
            <person name="Yadav J.S."/>
            <person name="Pangilinan J."/>
            <person name="Larsson K.H."/>
            <person name="Matsuura K."/>
            <person name="Barry K."/>
            <person name="Labutti K."/>
            <person name="Kuo R."/>
            <person name="Ohm R.A."/>
            <person name="Bhattacharya S.S."/>
            <person name="Shirouzu T."/>
            <person name="Yoshinaga Y."/>
            <person name="Martin F.M."/>
            <person name="Grigoriev I.V."/>
            <person name="Hibbett D.S."/>
        </authorList>
    </citation>
    <scope>NUCLEOTIDE SEQUENCE [LARGE SCALE GENOMIC DNA]</scope>
    <source>
        <strain evidence="9 10">HHB12733</strain>
    </source>
</reference>
<keyword evidence="10" id="KW-1185">Reference proteome</keyword>
<evidence type="ECO:0000256" key="2">
    <source>
        <dbReference type="ARBA" id="ARBA00022448"/>
    </source>
</evidence>
<organism evidence="9 10">
    <name type="scientific">Calocera cornea HHB12733</name>
    <dbReference type="NCBI Taxonomy" id="1353952"/>
    <lineage>
        <taxon>Eukaryota</taxon>
        <taxon>Fungi</taxon>
        <taxon>Dikarya</taxon>
        <taxon>Basidiomycota</taxon>
        <taxon>Agaricomycotina</taxon>
        <taxon>Dacrymycetes</taxon>
        <taxon>Dacrymycetales</taxon>
        <taxon>Dacrymycetaceae</taxon>
        <taxon>Calocera</taxon>
    </lineage>
</organism>
<keyword evidence="3 7" id="KW-0812">Transmembrane</keyword>
<proteinExistence type="predicted"/>
<evidence type="ECO:0000256" key="5">
    <source>
        <dbReference type="ARBA" id="ARBA00023136"/>
    </source>
</evidence>
<keyword evidence="4 7" id="KW-1133">Transmembrane helix</keyword>
<dbReference type="FunFam" id="1.20.1250.20:FF:000013">
    <property type="entry name" value="MFS general substrate transporter"/>
    <property type="match status" value="1"/>
</dbReference>
<evidence type="ECO:0000313" key="9">
    <source>
        <dbReference type="EMBL" id="KZT56372.1"/>
    </source>
</evidence>
<keyword evidence="5 7" id="KW-0472">Membrane</keyword>
<feature type="transmembrane region" description="Helical" evidence="7">
    <location>
        <begin position="367"/>
        <end position="387"/>
    </location>
</feature>
<dbReference type="PANTHER" id="PTHR43791">
    <property type="entry name" value="PERMEASE-RELATED"/>
    <property type="match status" value="1"/>
</dbReference>